<reference evidence="2" key="1">
    <citation type="submission" date="2019-12" db="EMBL/GenBank/DDBJ databases">
        <title>An insight into the sialome of adult female Ixodes ricinus ticks feeding for 6 days.</title>
        <authorList>
            <person name="Perner J."/>
            <person name="Ribeiro J.M.C."/>
        </authorList>
    </citation>
    <scope>NUCLEOTIDE SEQUENCE</scope>
    <source>
        <strain evidence="2">Semi-engorged</strain>
        <tissue evidence="2">Salivary glands</tissue>
    </source>
</reference>
<accession>A0A6B0UBC0</accession>
<dbReference type="PANTHER" id="PTHR37449:SF1">
    <property type="entry name" value="OS02G0159950 PROTEIN"/>
    <property type="match status" value="1"/>
</dbReference>
<organism evidence="2">
    <name type="scientific">Ixodes ricinus</name>
    <name type="common">Common tick</name>
    <name type="synonym">Acarus ricinus</name>
    <dbReference type="NCBI Taxonomy" id="34613"/>
    <lineage>
        <taxon>Eukaryota</taxon>
        <taxon>Metazoa</taxon>
        <taxon>Ecdysozoa</taxon>
        <taxon>Arthropoda</taxon>
        <taxon>Chelicerata</taxon>
        <taxon>Arachnida</taxon>
        <taxon>Acari</taxon>
        <taxon>Parasitiformes</taxon>
        <taxon>Ixodida</taxon>
        <taxon>Ixodoidea</taxon>
        <taxon>Ixodidae</taxon>
        <taxon>Ixodinae</taxon>
        <taxon>Ixodes</taxon>
    </lineage>
</organism>
<protein>
    <submittedName>
        <fullName evidence="2">Putative secreted protein</fullName>
    </submittedName>
</protein>
<evidence type="ECO:0000313" key="2">
    <source>
        <dbReference type="EMBL" id="MXU86324.1"/>
    </source>
</evidence>
<dbReference type="EMBL" id="GIFC01004241">
    <property type="protein sequence ID" value="MXU86324.1"/>
    <property type="molecule type" value="Transcribed_RNA"/>
</dbReference>
<evidence type="ECO:0000256" key="1">
    <source>
        <dbReference type="SAM" id="SignalP"/>
    </source>
</evidence>
<name>A0A6B0UBC0_IXORI</name>
<feature type="chain" id="PRO_5025417927" evidence="1">
    <location>
        <begin position="27"/>
        <end position="90"/>
    </location>
</feature>
<keyword evidence="1" id="KW-0732">Signal</keyword>
<dbReference type="PANTHER" id="PTHR37449">
    <property type="match status" value="1"/>
</dbReference>
<feature type="signal peptide" evidence="1">
    <location>
        <begin position="1"/>
        <end position="26"/>
    </location>
</feature>
<sequence>MRSSLFMRRLASFSLLTNAPLAPTSASSSSRKMVDGELWRAISKRTRTSFSDSPLHLLTSVDAVMLKKVVLHSVATALASIVFPVPSWDK</sequence>
<proteinExistence type="predicted"/>
<dbReference type="AlphaFoldDB" id="A0A6B0UBC0"/>